<proteinExistence type="predicted"/>
<sequence length="287" mass="32102">MVKLIAIDMDGTLLNHEGQVSTANLQAIEMAQAKGVVVAIATGRSHHGARKVLDEIGFGGPLIYLNGSCTQLPSGELVEEIFLPRAKIDELMPLFKEGGTYYEFYTRDGIYRNRDGIEIIKKEMEEIEDANPLIHRWLESFTERRQHRIEDRVEGRYAEDILADPSIGIYKSMVLSTDLHKLKRIRARVEAQADVAVASSSTYNFEVNHPEAQKGIAVKKLANRLDIPMEEVMVIGDNQNDLSMMRMAGISVAMGNAEDEIKEACRFVTKTNEEDGVAFAIQKFVGE</sequence>
<dbReference type="EMBL" id="JBHTBW010000040">
    <property type="protein sequence ID" value="MFC7441925.1"/>
    <property type="molecule type" value="Genomic_DNA"/>
</dbReference>
<dbReference type="SFLD" id="SFLDG01144">
    <property type="entry name" value="C2.B.4:_PGP_Like"/>
    <property type="match status" value="1"/>
</dbReference>
<dbReference type="EC" id="3.1.3.-" evidence="1"/>
<dbReference type="RefSeq" id="WP_379865467.1">
    <property type="nucleotide sequence ID" value="NZ_JBHTBW010000040.1"/>
</dbReference>
<dbReference type="NCBIfam" id="TIGR00099">
    <property type="entry name" value="Cof-subfamily"/>
    <property type="match status" value="1"/>
</dbReference>
<dbReference type="PROSITE" id="PS01228">
    <property type="entry name" value="COF_1"/>
    <property type="match status" value="1"/>
</dbReference>
<dbReference type="InterPro" id="IPR023214">
    <property type="entry name" value="HAD_sf"/>
</dbReference>
<dbReference type="Gene3D" id="3.30.1240.10">
    <property type="match status" value="1"/>
</dbReference>
<organism evidence="1 2">
    <name type="scientific">Laceyella putida</name>
    <dbReference type="NCBI Taxonomy" id="110101"/>
    <lineage>
        <taxon>Bacteria</taxon>
        <taxon>Bacillati</taxon>
        <taxon>Bacillota</taxon>
        <taxon>Bacilli</taxon>
        <taxon>Bacillales</taxon>
        <taxon>Thermoactinomycetaceae</taxon>
        <taxon>Laceyella</taxon>
    </lineage>
</organism>
<dbReference type="InterPro" id="IPR036412">
    <property type="entry name" value="HAD-like_sf"/>
</dbReference>
<dbReference type="PANTHER" id="PTHR10000">
    <property type="entry name" value="PHOSPHOSERINE PHOSPHATASE"/>
    <property type="match status" value="1"/>
</dbReference>
<protein>
    <submittedName>
        <fullName evidence="1">Cof-type HAD-IIB family hydrolase</fullName>
        <ecNumber evidence="1">3.1.3.-</ecNumber>
    </submittedName>
</protein>
<dbReference type="SFLD" id="SFLDS00003">
    <property type="entry name" value="Haloacid_Dehalogenase"/>
    <property type="match status" value="1"/>
</dbReference>
<dbReference type="PANTHER" id="PTHR10000:SF55">
    <property type="entry name" value="5-AMINO-6-(5-PHOSPHO-D-RIBITYLAMINO)URACIL PHOSPHATASE YCSE"/>
    <property type="match status" value="1"/>
</dbReference>
<keyword evidence="1" id="KW-0378">Hydrolase</keyword>
<dbReference type="InterPro" id="IPR000150">
    <property type="entry name" value="Cof"/>
</dbReference>
<reference evidence="2" key="1">
    <citation type="journal article" date="2019" name="Int. J. Syst. Evol. Microbiol.">
        <title>The Global Catalogue of Microorganisms (GCM) 10K type strain sequencing project: providing services to taxonomists for standard genome sequencing and annotation.</title>
        <authorList>
            <consortium name="The Broad Institute Genomics Platform"/>
            <consortium name="The Broad Institute Genome Sequencing Center for Infectious Disease"/>
            <person name="Wu L."/>
            <person name="Ma J."/>
        </authorList>
    </citation>
    <scope>NUCLEOTIDE SEQUENCE [LARGE SCALE GENOMIC DNA]</scope>
    <source>
        <strain evidence="2">CGMCC 1.12942</strain>
    </source>
</reference>
<keyword evidence="2" id="KW-1185">Reference proteome</keyword>
<dbReference type="CDD" id="cd07516">
    <property type="entry name" value="HAD_Pase"/>
    <property type="match status" value="1"/>
</dbReference>
<dbReference type="Gene3D" id="3.40.50.1000">
    <property type="entry name" value="HAD superfamily/HAD-like"/>
    <property type="match status" value="1"/>
</dbReference>
<dbReference type="SFLD" id="SFLDG01140">
    <property type="entry name" value="C2.B:_Phosphomannomutase_and_P"/>
    <property type="match status" value="1"/>
</dbReference>
<evidence type="ECO:0000313" key="1">
    <source>
        <dbReference type="EMBL" id="MFC7441925.1"/>
    </source>
</evidence>
<dbReference type="SUPFAM" id="SSF56784">
    <property type="entry name" value="HAD-like"/>
    <property type="match status" value="1"/>
</dbReference>
<dbReference type="Proteomes" id="UP001596500">
    <property type="component" value="Unassembled WGS sequence"/>
</dbReference>
<dbReference type="InterPro" id="IPR006379">
    <property type="entry name" value="HAD-SF_hydro_IIB"/>
</dbReference>
<name>A0ABW2RLG9_9BACL</name>
<accession>A0ABW2RLG9</accession>
<comment type="caution">
    <text evidence="1">The sequence shown here is derived from an EMBL/GenBank/DDBJ whole genome shotgun (WGS) entry which is preliminary data.</text>
</comment>
<gene>
    <name evidence="1" type="ORF">ACFQNG_12560</name>
</gene>
<dbReference type="NCBIfam" id="TIGR01484">
    <property type="entry name" value="HAD-SF-IIB"/>
    <property type="match status" value="2"/>
</dbReference>
<dbReference type="GO" id="GO:0016787">
    <property type="term" value="F:hydrolase activity"/>
    <property type="evidence" value="ECO:0007669"/>
    <property type="project" value="UniProtKB-KW"/>
</dbReference>
<evidence type="ECO:0000313" key="2">
    <source>
        <dbReference type="Proteomes" id="UP001596500"/>
    </source>
</evidence>
<dbReference type="Pfam" id="PF08282">
    <property type="entry name" value="Hydrolase_3"/>
    <property type="match status" value="1"/>
</dbReference>
<dbReference type="PROSITE" id="PS01229">
    <property type="entry name" value="COF_2"/>
    <property type="match status" value="1"/>
</dbReference>